<dbReference type="PROSITE" id="PS50937">
    <property type="entry name" value="HTH_MERR_2"/>
    <property type="match status" value="1"/>
</dbReference>
<evidence type="ECO:0000259" key="2">
    <source>
        <dbReference type="PROSITE" id="PS50937"/>
    </source>
</evidence>
<dbReference type="Pfam" id="PF13411">
    <property type="entry name" value="MerR_1"/>
    <property type="match status" value="1"/>
</dbReference>
<accession>A0A841FKL2</accession>
<dbReference type="SMART" id="SM00422">
    <property type="entry name" value="HTH_MERR"/>
    <property type="match status" value="1"/>
</dbReference>
<dbReference type="CDD" id="cd01109">
    <property type="entry name" value="HTH_YyaN"/>
    <property type="match status" value="1"/>
</dbReference>
<dbReference type="PANTHER" id="PTHR30204">
    <property type="entry name" value="REDOX-CYCLING DRUG-SENSING TRANSCRIPTIONAL ACTIVATOR SOXR"/>
    <property type="match status" value="1"/>
</dbReference>
<feature type="domain" description="HTH merR-type" evidence="2">
    <location>
        <begin position="3"/>
        <end position="72"/>
    </location>
</feature>
<dbReference type="PANTHER" id="PTHR30204:SF98">
    <property type="entry name" value="HTH-TYPE TRANSCRIPTIONAL REGULATOR ADHR"/>
    <property type="match status" value="1"/>
</dbReference>
<dbReference type="Gene3D" id="1.10.1660.10">
    <property type="match status" value="1"/>
</dbReference>
<dbReference type="AlphaFoldDB" id="A0A841FKL2"/>
<sequence>MKYYSPSETAERTGFSLDTLRYYERIGLLDSVHRASSGHRRFTDDDIGWLGTLSCLRNTGMPIVEMRRFAELCREGDHTMGERIALLEEHDARVSEEIAGMRDRQAYIRNKVKWYREVAAPAASASASV</sequence>
<evidence type="ECO:0000256" key="1">
    <source>
        <dbReference type="ARBA" id="ARBA00023125"/>
    </source>
</evidence>
<dbReference type="SUPFAM" id="SSF46955">
    <property type="entry name" value="Putative DNA-binding domain"/>
    <property type="match status" value="1"/>
</dbReference>
<dbReference type="GO" id="GO:0003677">
    <property type="term" value="F:DNA binding"/>
    <property type="evidence" value="ECO:0007669"/>
    <property type="project" value="UniProtKB-KW"/>
</dbReference>
<dbReference type="InterPro" id="IPR000551">
    <property type="entry name" value="MerR-type_HTH_dom"/>
</dbReference>
<proteinExistence type="predicted"/>
<evidence type="ECO:0000313" key="4">
    <source>
        <dbReference type="Proteomes" id="UP000548476"/>
    </source>
</evidence>
<keyword evidence="1 3" id="KW-0238">DNA-binding</keyword>
<dbReference type="InterPro" id="IPR047057">
    <property type="entry name" value="MerR_fam"/>
</dbReference>
<dbReference type="Proteomes" id="UP000548476">
    <property type="component" value="Unassembled WGS sequence"/>
</dbReference>
<keyword evidence="4" id="KW-1185">Reference proteome</keyword>
<reference evidence="3 4" key="1">
    <citation type="submission" date="2020-08" db="EMBL/GenBank/DDBJ databases">
        <title>Genomic Encyclopedia of Type Strains, Phase IV (KMG-IV): sequencing the most valuable type-strain genomes for metagenomic binning, comparative biology and taxonomic classification.</title>
        <authorList>
            <person name="Goeker M."/>
        </authorList>
    </citation>
    <scope>NUCLEOTIDE SEQUENCE [LARGE SCALE GENOMIC DNA]</scope>
    <source>
        <strain evidence="3 4">YIM 65646</strain>
    </source>
</reference>
<dbReference type="RefSeq" id="WP_184789277.1">
    <property type="nucleotide sequence ID" value="NZ_BONT01000029.1"/>
</dbReference>
<dbReference type="GO" id="GO:0003700">
    <property type="term" value="F:DNA-binding transcription factor activity"/>
    <property type="evidence" value="ECO:0007669"/>
    <property type="project" value="InterPro"/>
</dbReference>
<gene>
    <name evidence="3" type="ORF">HNR73_004296</name>
</gene>
<name>A0A841FKL2_9ACTN</name>
<protein>
    <submittedName>
        <fullName evidence="3">DNA-binding transcriptional MerR regulator</fullName>
    </submittedName>
</protein>
<dbReference type="EMBL" id="JACHGT010000009">
    <property type="protein sequence ID" value="MBB6036425.1"/>
    <property type="molecule type" value="Genomic_DNA"/>
</dbReference>
<evidence type="ECO:0000313" key="3">
    <source>
        <dbReference type="EMBL" id="MBB6036425.1"/>
    </source>
</evidence>
<organism evidence="3 4">
    <name type="scientific">Phytomonospora endophytica</name>
    <dbReference type="NCBI Taxonomy" id="714109"/>
    <lineage>
        <taxon>Bacteria</taxon>
        <taxon>Bacillati</taxon>
        <taxon>Actinomycetota</taxon>
        <taxon>Actinomycetes</taxon>
        <taxon>Micromonosporales</taxon>
        <taxon>Micromonosporaceae</taxon>
        <taxon>Phytomonospora</taxon>
    </lineage>
</organism>
<dbReference type="InterPro" id="IPR009061">
    <property type="entry name" value="DNA-bd_dom_put_sf"/>
</dbReference>
<comment type="caution">
    <text evidence="3">The sequence shown here is derived from an EMBL/GenBank/DDBJ whole genome shotgun (WGS) entry which is preliminary data.</text>
</comment>